<evidence type="ECO:0000259" key="2">
    <source>
        <dbReference type="Pfam" id="PF02638"/>
    </source>
</evidence>
<dbReference type="InterPro" id="IPR052177">
    <property type="entry name" value="Divisome_Glycosyl_Hydrolase"/>
</dbReference>
<evidence type="ECO:0000313" key="3">
    <source>
        <dbReference type="EMBL" id="MBD2150922.1"/>
    </source>
</evidence>
<organism evidence="3 4">
    <name type="scientific">Pseudanabaena cinerea FACHB-1277</name>
    <dbReference type="NCBI Taxonomy" id="2949581"/>
    <lineage>
        <taxon>Bacteria</taxon>
        <taxon>Bacillati</taxon>
        <taxon>Cyanobacteriota</taxon>
        <taxon>Cyanophyceae</taxon>
        <taxon>Pseudanabaenales</taxon>
        <taxon>Pseudanabaenaceae</taxon>
        <taxon>Pseudanabaena</taxon>
        <taxon>Pseudanabaena cinerea</taxon>
    </lineage>
</organism>
<protein>
    <submittedName>
        <fullName evidence="3">Family 10 glycosylhydrolase</fullName>
    </submittedName>
</protein>
<keyword evidence="4" id="KW-1185">Reference proteome</keyword>
<dbReference type="InterPro" id="IPR003790">
    <property type="entry name" value="GHL10"/>
</dbReference>
<proteinExistence type="predicted"/>
<reference evidence="3" key="2">
    <citation type="submission" date="2020-08" db="EMBL/GenBank/DDBJ databases">
        <authorList>
            <person name="Chen M."/>
            <person name="Teng W."/>
            <person name="Zhao L."/>
            <person name="Hu C."/>
            <person name="Zhou Y."/>
            <person name="Han B."/>
            <person name="Song L."/>
            <person name="Shu W."/>
        </authorList>
    </citation>
    <scope>NUCLEOTIDE SEQUENCE</scope>
    <source>
        <strain evidence="3">FACHB-1277</strain>
    </source>
</reference>
<reference evidence="3" key="1">
    <citation type="journal article" date="2015" name="ISME J.">
        <title>Draft Genome Sequence of Streptomyces incarnatus NRRL8089, which Produces the Nucleoside Antibiotic Sinefungin.</title>
        <authorList>
            <person name="Oshima K."/>
            <person name="Hattori M."/>
            <person name="Shimizu H."/>
            <person name="Fukuda K."/>
            <person name="Nemoto M."/>
            <person name="Inagaki K."/>
            <person name="Tamura T."/>
        </authorList>
    </citation>
    <scope>NUCLEOTIDE SEQUENCE</scope>
    <source>
        <strain evidence="3">FACHB-1277</strain>
    </source>
</reference>
<dbReference type="PANTHER" id="PTHR43405:SF1">
    <property type="entry name" value="GLYCOSYL HYDROLASE DIGH"/>
    <property type="match status" value="1"/>
</dbReference>
<dbReference type="PANTHER" id="PTHR43405">
    <property type="entry name" value="GLYCOSYL HYDROLASE DIGH"/>
    <property type="match status" value="1"/>
</dbReference>
<dbReference type="Proteomes" id="UP000631421">
    <property type="component" value="Unassembled WGS sequence"/>
</dbReference>
<accession>A0A926Z6Q0</accession>
<dbReference type="EMBL" id="JACJPY010000036">
    <property type="protein sequence ID" value="MBD2150922.1"/>
    <property type="molecule type" value="Genomic_DNA"/>
</dbReference>
<name>A0A926Z6Q0_9CYAN</name>
<gene>
    <name evidence="3" type="ORF">H6F44_12445</name>
</gene>
<dbReference type="AlphaFoldDB" id="A0A926Z6Q0"/>
<dbReference type="Pfam" id="PF02638">
    <property type="entry name" value="GHL10"/>
    <property type="match status" value="1"/>
</dbReference>
<feature type="domain" description="Glycosyl hydrolase-like 10" evidence="2">
    <location>
        <begin position="108"/>
        <end position="279"/>
    </location>
</feature>
<dbReference type="Gene3D" id="3.20.20.80">
    <property type="entry name" value="Glycosidases"/>
    <property type="match status" value="1"/>
</dbReference>
<keyword evidence="1" id="KW-0732">Signal</keyword>
<evidence type="ECO:0000256" key="1">
    <source>
        <dbReference type="ARBA" id="ARBA00022729"/>
    </source>
</evidence>
<dbReference type="RefSeq" id="WP_190351281.1">
    <property type="nucleotide sequence ID" value="NZ_JACJPY010000036.1"/>
</dbReference>
<evidence type="ECO:0000313" key="4">
    <source>
        <dbReference type="Proteomes" id="UP000631421"/>
    </source>
</evidence>
<comment type="caution">
    <text evidence="3">The sequence shown here is derived from an EMBL/GenBank/DDBJ whole genome shotgun (WGS) entry which is preliminary data.</text>
</comment>
<sequence length="514" mass="58236">MISRKKSFYCQPWAILLGIMLWQGHGKSALSQVGEYCRFEQADADRKEQLRLAAFDDNASYSAKLNAVKQYLDLVTQHKQQLEACRRQSWLQTQGVWLRLYPCDLQNGRLEALMDRIVNQGYNQVFVEVLSDGKVLLPESANTTAWSSLVTGDRYKDADLLKLAIEKGRSRGLKVHAWLFAMNFGKGYAQGVDYRGISRQSAARQEAIARNGNGDSTISIIEETGKNPQGEVPNTEQLFIDPYNRQAQIDLYLVVNETLRRNPDGVVFDYIRYKRGAGAASIVSNVRYLWIYGQASLQALRDRAQNQQGRALLERFLQQGFITNNDLLTVKKLYPQETTPLWQGLPSSSSQAPLTYWQNQIWRLAVGHAFIGVTYFLDIMAQPVLRQGITAGVAFFSDGNQPVGNGFDSRMQPWHVFRSNYEWQPMAYAVCGKPDCIVNQVRRVFQTASPRTKISPILVGQWGSPSANRPSLEVQMQAIRTAFPSINSISHFAFSWQNEQLAFTRSRQFCNLSS</sequence>